<gene>
    <name evidence="7" type="ORF">AB1Y20_017527</name>
</gene>
<keyword evidence="5" id="KW-0472">Membrane</keyword>
<dbReference type="Proteomes" id="UP001515480">
    <property type="component" value="Unassembled WGS sequence"/>
</dbReference>
<reference evidence="7 8" key="1">
    <citation type="journal article" date="2024" name="Science">
        <title>Giant polyketide synthase enzymes in the biosynthesis of giant marine polyether toxins.</title>
        <authorList>
            <person name="Fallon T.R."/>
            <person name="Shende V.V."/>
            <person name="Wierzbicki I.H."/>
            <person name="Pendleton A.L."/>
            <person name="Watervoot N.F."/>
            <person name="Auber R.P."/>
            <person name="Gonzalez D.J."/>
            <person name="Wisecaver J.H."/>
            <person name="Moore B.S."/>
        </authorList>
    </citation>
    <scope>NUCLEOTIDE SEQUENCE [LARGE SCALE GENOMIC DNA]</scope>
    <source>
        <strain evidence="7 8">12B1</strain>
    </source>
</reference>
<evidence type="ECO:0000256" key="3">
    <source>
        <dbReference type="RuleBase" id="RU003750"/>
    </source>
</evidence>
<evidence type="ECO:0000313" key="8">
    <source>
        <dbReference type="Proteomes" id="UP001515480"/>
    </source>
</evidence>
<evidence type="ECO:0000313" key="7">
    <source>
        <dbReference type="EMBL" id="KAL1522540.1"/>
    </source>
</evidence>
<feature type="transmembrane region" description="Helical" evidence="5">
    <location>
        <begin position="90"/>
        <end position="108"/>
    </location>
</feature>
<protein>
    <recommendedName>
        <fullName evidence="6">Glycosyl transferase family 1 domain-containing protein</fullName>
    </recommendedName>
</protein>
<feature type="domain" description="Glycosyl transferase family 1" evidence="6">
    <location>
        <begin position="533"/>
        <end position="695"/>
    </location>
</feature>
<dbReference type="GO" id="GO:0016020">
    <property type="term" value="C:membrane"/>
    <property type="evidence" value="ECO:0007669"/>
    <property type="project" value="InterPro"/>
</dbReference>
<evidence type="ECO:0000256" key="5">
    <source>
        <dbReference type="SAM" id="Phobius"/>
    </source>
</evidence>
<organism evidence="7 8">
    <name type="scientific">Prymnesium parvum</name>
    <name type="common">Toxic golden alga</name>
    <dbReference type="NCBI Taxonomy" id="97485"/>
    <lineage>
        <taxon>Eukaryota</taxon>
        <taxon>Haptista</taxon>
        <taxon>Haptophyta</taxon>
        <taxon>Prymnesiophyceae</taxon>
        <taxon>Prymnesiales</taxon>
        <taxon>Prymnesiaceae</taxon>
        <taxon>Prymnesium</taxon>
    </lineage>
</organism>
<evidence type="ECO:0000256" key="2">
    <source>
        <dbReference type="ARBA" id="ARBA00022679"/>
    </source>
</evidence>
<evidence type="ECO:0000259" key="6">
    <source>
        <dbReference type="Pfam" id="PF00534"/>
    </source>
</evidence>
<evidence type="ECO:0000256" key="1">
    <source>
        <dbReference type="ARBA" id="ARBA00022676"/>
    </source>
</evidence>
<comment type="similarity">
    <text evidence="3">Belongs to the CDP-alcohol phosphatidyltransferase class-I family.</text>
</comment>
<dbReference type="InterPro" id="IPR043130">
    <property type="entry name" value="CDP-OH_PTrfase_TM_dom"/>
</dbReference>
<dbReference type="GO" id="GO:0016780">
    <property type="term" value="F:phosphotransferase activity, for other substituted phosphate groups"/>
    <property type="evidence" value="ECO:0007669"/>
    <property type="project" value="InterPro"/>
</dbReference>
<feature type="region of interest" description="Disordered" evidence="4">
    <location>
        <begin position="336"/>
        <end position="362"/>
    </location>
</feature>
<dbReference type="InterPro" id="IPR048254">
    <property type="entry name" value="CDP_ALCOHOL_P_TRANSF_CS"/>
</dbReference>
<evidence type="ECO:0000256" key="4">
    <source>
        <dbReference type="SAM" id="MobiDB-lite"/>
    </source>
</evidence>
<dbReference type="PANTHER" id="PTHR12526">
    <property type="entry name" value="GLYCOSYLTRANSFERASE"/>
    <property type="match status" value="1"/>
</dbReference>
<dbReference type="InterPro" id="IPR000462">
    <property type="entry name" value="CDP-OH_P_trans"/>
</dbReference>
<feature type="compositionally biased region" description="Basic and acidic residues" evidence="4">
    <location>
        <begin position="347"/>
        <end position="358"/>
    </location>
</feature>
<dbReference type="Gene3D" id="1.20.120.1760">
    <property type="match status" value="1"/>
</dbReference>
<dbReference type="GO" id="GO:0016757">
    <property type="term" value="F:glycosyltransferase activity"/>
    <property type="evidence" value="ECO:0007669"/>
    <property type="project" value="UniProtKB-KW"/>
</dbReference>
<dbReference type="CDD" id="cd03801">
    <property type="entry name" value="GT4_PimA-like"/>
    <property type="match status" value="1"/>
</dbReference>
<sequence length="742" mass="80742">MEAKQLRELLKGWQFAVCASMLALMLLTSEPAVPALSVLMLTLAFGPFLPVNECCTWPNLITLTRLCLSVTVMLSSGNNSTFLGVSLDNFSPLLLTLLGCCFVGLDFADGALARKLGQTSAVGAFLDEESDAFGTFVASSILFRSGLAPWGLAHHQGAAHYIFVVAHRLMCPSFECHTPFARTAAGLMGFSLLASIGCAIWSYSALGYAFGTMGCSINAISFGCSYWLMLRHLLHTHASGATGVTRIQLAMRFPFSKAHETLCQLKRSLSITMLMTCKDPPVPADTPTPVVNGTLVEPHTERAECIFVTVGDIESISGGYIFERMLIEELASSLSPARGCTASQSPERSRASGRDGQRPTKRVNGTFASAVELWELEPNHELFHAQRTKTGDRSDGAKGAGEARKQRERRLMSPSEADARLAALPTGTTVVLDGLALLQLASAIKQRPEGELVLCAFEHYPFALEPDASEDVKAICQEQEAYVLPRCQSIIAASEVTSKLLSSLYSIDPCIIHTIRPPFQFEKSLSNGSMMHPKKPANADRVQLLSVMNLIPRKGAHDIVSCLADLRSCGIQNWHLSVVGRTDADERYYSDVLSMVSALDLEDHVDFCGVKRGDDLVRAYIEADVFVSASSFENYGMAAREAAVFGLPIVSYDVGEISLFTDKNAAMLVPVGAKALLTDELREVIADSSTLLRRSVEAQKHAAKERYLLRKRPSLPSIVAGFRAQLISARKRHAARKRRVVD</sequence>
<keyword evidence="5" id="KW-0812">Transmembrane</keyword>
<dbReference type="Pfam" id="PF01066">
    <property type="entry name" value="CDP-OH_P_transf"/>
    <property type="match status" value="1"/>
</dbReference>
<dbReference type="Pfam" id="PF00534">
    <property type="entry name" value="Glycos_transf_1"/>
    <property type="match status" value="1"/>
</dbReference>
<feature type="transmembrane region" description="Helical" evidence="5">
    <location>
        <begin position="184"/>
        <end position="203"/>
    </location>
</feature>
<comment type="caution">
    <text evidence="7">The sequence shown here is derived from an EMBL/GenBank/DDBJ whole genome shotgun (WGS) entry which is preliminary data.</text>
</comment>
<keyword evidence="2 3" id="KW-0808">Transferase</keyword>
<dbReference type="InterPro" id="IPR001296">
    <property type="entry name" value="Glyco_trans_1"/>
</dbReference>
<dbReference type="PROSITE" id="PS00379">
    <property type="entry name" value="CDP_ALCOHOL_P_TRANSF"/>
    <property type="match status" value="1"/>
</dbReference>
<dbReference type="Gene3D" id="3.40.50.2000">
    <property type="entry name" value="Glycogen Phosphorylase B"/>
    <property type="match status" value="2"/>
</dbReference>
<dbReference type="EMBL" id="JBGBPQ010000006">
    <property type="protein sequence ID" value="KAL1522540.1"/>
    <property type="molecule type" value="Genomic_DNA"/>
</dbReference>
<dbReference type="SUPFAM" id="SSF53756">
    <property type="entry name" value="UDP-Glycosyltransferase/glycogen phosphorylase"/>
    <property type="match status" value="1"/>
</dbReference>
<keyword evidence="5" id="KW-1133">Transmembrane helix</keyword>
<keyword evidence="1" id="KW-0328">Glycosyltransferase</keyword>
<dbReference type="GO" id="GO:0008654">
    <property type="term" value="P:phospholipid biosynthetic process"/>
    <property type="evidence" value="ECO:0007669"/>
    <property type="project" value="InterPro"/>
</dbReference>
<proteinExistence type="inferred from homology"/>
<dbReference type="AlphaFoldDB" id="A0AB34JKH6"/>
<feature type="region of interest" description="Disordered" evidence="4">
    <location>
        <begin position="386"/>
        <end position="414"/>
    </location>
</feature>
<keyword evidence="8" id="KW-1185">Reference proteome</keyword>
<accession>A0AB34JKH6</accession>
<name>A0AB34JKH6_PRYPA</name>
<feature type="compositionally biased region" description="Basic and acidic residues" evidence="4">
    <location>
        <begin position="386"/>
        <end position="411"/>
    </location>
</feature>